<name>A0A075H2P4_9EURY</name>
<keyword evidence="5 15" id="KW-0548">Nucleotidyltransferase</keyword>
<dbReference type="PANTHER" id="PTHR10416:SF0">
    <property type="entry name" value="DNA POLYMERASE DELTA SUBUNIT 2"/>
    <property type="match status" value="1"/>
</dbReference>
<dbReference type="HAMAP" id="MF_00325">
    <property type="entry name" value="DNApol_II_A_arch"/>
    <property type="match status" value="1"/>
</dbReference>
<accession>A0A075H2P4</accession>
<keyword evidence="6 15" id="KW-0235">DNA replication</keyword>
<evidence type="ECO:0000259" key="16">
    <source>
        <dbReference type="Pfam" id="PF00149"/>
    </source>
</evidence>
<dbReference type="GO" id="GO:0006308">
    <property type="term" value="P:DNA catabolic process"/>
    <property type="evidence" value="ECO:0007669"/>
    <property type="project" value="UniProtKB-UniRule"/>
</dbReference>
<dbReference type="Gene3D" id="3.60.21.50">
    <property type="match status" value="1"/>
</dbReference>
<evidence type="ECO:0000256" key="1">
    <source>
        <dbReference type="ARBA" id="ARBA00000563"/>
    </source>
</evidence>
<comment type="catalytic activity">
    <reaction evidence="14 15">
        <text>DNA(n) + a 2'-deoxyribonucleoside 5'-triphosphate = DNA(n+1) + diphosphate</text>
        <dbReference type="Rhea" id="RHEA:22508"/>
        <dbReference type="Rhea" id="RHEA-COMP:17339"/>
        <dbReference type="Rhea" id="RHEA-COMP:17340"/>
        <dbReference type="ChEBI" id="CHEBI:33019"/>
        <dbReference type="ChEBI" id="CHEBI:61560"/>
        <dbReference type="ChEBI" id="CHEBI:173112"/>
        <dbReference type="EC" id="2.7.7.7"/>
    </reaction>
</comment>
<dbReference type="InterPro" id="IPR029052">
    <property type="entry name" value="Metallo-depent_PP-like"/>
</dbReference>
<gene>
    <name evidence="17" type="primary">DPB2</name>
    <name evidence="15" type="synonym">polB</name>
</gene>
<dbReference type="AlphaFoldDB" id="A0A075H2P4"/>
<evidence type="ECO:0000256" key="5">
    <source>
        <dbReference type="ARBA" id="ARBA00022695"/>
    </source>
</evidence>
<evidence type="ECO:0000256" key="3">
    <source>
        <dbReference type="ARBA" id="ARBA00011315"/>
    </source>
</evidence>
<evidence type="ECO:0000256" key="11">
    <source>
        <dbReference type="ARBA" id="ARBA00023125"/>
    </source>
</evidence>
<evidence type="ECO:0000256" key="12">
    <source>
        <dbReference type="ARBA" id="ARBA00023268"/>
    </source>
</evidence>
<organism evidence="17">
    <name type="scientific">uncultured marine group II/III euryarchaeote KM3_37_C11</name>
    <dbReference type="NCBI Taxonomy" id="1456442"/>
    <lineage>
        <taxon>Archaea</taxon>
        <taxon>Methanobacteriati</taxon>
        <taxon>Methanobacteriota</taxon>
        <taxon>environmental samples</taxon>
    </lineage>
</organism>
<dbReference type="InterPro" id="IPR004843">
    <property type="entry name" value="Calcineurin-like_PHP"/>
</dbReference>
<comment type="function">
    <text evidence="13 15">Possesses two activities: a DNA synthesis (polymerase) and an exonucleolytic activity that degrades single-stranded DNA in the 3' to 5' direction. Has a template-primer preference which is characteristic of a replicative DNA polymerase.</text>
</comment>
<keyword evidence="10 15" id="KW-0239">DNA-directed DNA polymerase</keyword>
<dbReference type="GO" id="GO:0006271">
    <property type="term" value="P:DNA strand elongation involved in DNA replication"/>
    <property type="evidence" value="ECO:0007669"/>
    <property type="project" value="TreeGrafter"/>
</dbReference>
<evidence type="ECO:0000256" key="14">
    <source>
        <dbReference type="ARBA" id="ARBA00049244"/>
    </source>
</evidence>
<dbReference type="InterPro" id="IPR011149">
    <property type="entry name" value="Pol2_small_arc"/>
</dbReference>
<keyword evidence="12 15" id="KW-0511">Multifunctional enzyme</keyword>
<keyword evidence="7 15" id="KW-0540">Nuclease</keyword>
<feature type="domain" description="Calcineurin-like phosphoesterase" evidence="16">
    <location>
        <begin position="189"/>
        <end position="404"/>
    </location>
</feature>
<evidence type="ECO:0000313" key="17">
    <source>
        <dbReference type="EMBL" id="AIF09435.1"/>
    </source>
</evidence>
<keyword evidence="4 15" id="KW-0808">Transferase</keyword>
<reference evidence="17" key="1">
    <citation type="journal article" date="2014" name="Genome Biol. Evol.">
        <title>Pangenome evidence for extensive interdomain horizontal transfer affecting lineage core and shell genes in uncultured planktonic thaumarchaeota and euryarchaeota.</title>
        <authorList>
            <person name="Deschamps P."/>
            <person name="Zivanovic Y."/>
            <person name="Moreira D."/>
            <person name="Rodriguez-Valera F."/>
            <person name="Lopez-Garcia P."/>
        </authorList>
    </citation>
    <scope>NUCLEOTIDE SEQUENCE</scope>
</reference>
<sequence length="456" mass="51985">MSNQKVIKQLLDKGILPTPENIEKASKEVVIVKPKIDDLRARLKIVKEFDYKQKKITPADFTDHYRERYKTLKNILFNRPEAATAVSIDRAKQGFGNDDQIIIAMVSDINRMRTGTIKITVEDLSGQMDIIISSKNNDLIEEAKFLTLDEVLIFKGRVIRDVMFLQEIILPDIPQQPTQYSPEEVYAVFSGDIHVGSKLFLPKQFGTFIDWLGGNVGNERQKEIARKTKYFYIPGDLVDGVGIYPNQDKELSIVDLRGQYEELAKYLAKVPTDKEIIICPGNHDAGVRLEEPQPRMKDYAESILELPNVTMVTNPSYTNIHARDKYKGQDVLMYHGYSFDRLIDQVEGLRLAGGYEKADEIHKFLLKRRHLSPTHNLNLTIPMKQDPHAITQVPDIMVSGHIHKANIGNYKNTISISGSCWQSVTDFQLKFGHVPDPGMIPIMNLKTRKSNMLSFK</sequence>
<comment type="subunit">
    <text evidence="3 15">Heterodimer of a large subunit and a small subunit.</text>
</comment>
<dbReference type="EC" id="2.7.7.7" evidence="15"/>
<dbReference type="EC" id="3.1.11.1" evidence="15"/>
<evidence type="ECO:0000256" key="13">
    <source>
        <dbReference type="ARBA" id="ARBA00024817"/>
    </source>
</evidence>
<keyword evidence="11 15" id="KW-0238">DNA-binding</keyword>
<comment type="catalytic activity">
    <reaction evidence="1 15">
        <text>Exonucleolytic cleavage in the 3'- to 5'-direction to yield nucleoside 5'-phosphates.</text>
        <dbReference type="EC" id="3.1.11.1"/>
    </reaction>
</comment>
<dbReference type="GO" id="GO:0003677">
    <property type="term" value="F:DNA binding"/>
    <property type="evidence" value="ECO:0007669"/>
    <property type="project" value="UniProtKB-UniRule"/>
</dbReference>
<evidence type="ECO:0000256" key="2">
    <source>
        <dbReference type="ARBA" id="ARBA00006035"/>
    </source>
</evidence>
<dbReference type="Pfam" id="PF00149">
    <property type="entry name" value="Metallophos"/>
    <property type="match status" value="1"/>
</dbReference>
<evidence type="ECO:0000256" key="10">
    <source>
        <dbReference type="ARBA" id="ARBA00022932"/>
    </source>
</evidence>
<dbReference type="EMBL" id="KF900863">
    <property type="protein sequence ID" value="AIF09435.1"/>
    <property type="molecule type" value="Genomic_DNA"/>
</dbReference>
<keyword evidence="8 15" id="KW-0378">Hydrolase</keyword>
<evidence type="ECO:0000256" key="4">
    <source>
        <dbReference type="ARBA" id="ARBA00022679"/>
    </source>
</evidence>
<proteinExistence type="inferred from homology"/>
<keyword evidence="9 15" id="KW-0269">Exonuclease</keyword>
<dbReference type="GO" id="GO:0003887">
    <property type="term" value="F:DNA-directed DNA polymerase activity"/>
    <property type="evidence" value="ECO:0007669"/>
    <property type="project" value="UniProtKB-UniRule"/>
</dbReference>
<evidence type="ECO:0000256" key="8">
    <source>
        <dbReference type="ARBA" id="ARBA00022801"/>
    </source>
</evidence>
<dbReference type="GO" id="GO:0008310">
    <property type="term" value="F:single-stranded DNA 3'-5' DNA exonuclease activity"/>
    <property type="evidence" value="ECO:0007669"/>
    <property type="project" value="UniProtKB-EC"/>
</dbReference>
<protein>
    <recommendedName>
        <fullName evidence="15">DNA polymerase II small subunit</fullName>
        <shortName evidence="15">Pol II</shortName>
        <ecNumber evidence="15">2.7.7.7</ecNumber>
    </recommendedName>
    <alternativeName>
        <fullName evidence="15">Exodeoxyribonuclease small subunit</fullName>
        <ecNumber evidence="15">3.1.11.1</ecNumber>
    </alternativeName>
</protein>
<evidence type="ECO:0000256" key="9">
    <source>
        <dbReference type="ARBA" id="ARBA00022839"/>
    </source>
</evidence>
<evidence type="ECO:0000256" key="6">
    <source>
        <dbReference type="ARBA" id="ARBA00022705"/>
    </source>
</evidence>
<comment type="similarity">
    <text evidence="2 15">Belongs to the DNA polymerase delta/II small subunit family.</text>
</comment>
<evidence type="ECO:0000256" key="15">
    <source>
        <dbReference type="HAMAP-Rule" id="MF_00325"/>
    </source>
</evidence>
<dbReference type="SUPFAM" id="SSF56300">
    <property type="entry name" value="Metallo-dependent phosphatases"/>
    <property type="match status" value="1"/>
</dbReference>
<evidence type="ECO:0000256" key="7">
    <source>
        <dbReference type="ARBA" id="ARBA00022722"/>
    </source>
</evidence>
<dbReference type="GO" id="GO:0042575">
    <property type="term" value="C:DNA polymerase complex"/>
    <property type="evidence" value="ECO:0007669"/>
    <property type="project" value="TreeGrafter"/>
</dbReference>
<dbReference type="PANTHER" id="PTHR10416">
    <property type="entry name" value="DNA POLYMERASE DELTA SUBUNIT 2"/>
    <property type="match status" value="1"/>
</dbReference>
<dbReference type="InterPro" id="IPR024826">
    <property type="entry name" value="DNA_pol_delta/II_ssu"/>
</dbReference>